<evidence type="ECO:0000256" key="3">
    <source>
        <dbReference type="ARBA" id="ARBA00023163"/>
    </source>
</evidence>
<dbReference type="Gene3D" id="2.60.120.10">
    <property type="entry name" value="Jelly Rolls"/>
    <property type="match status" value="1"/>
</dbReference>
<dbReference type="InterPro" id="IPR012318">
    <property type="entry name" value="HTH_CRP"/>
</dbReference>
<dbReference type="EMBL" id="QFQZ01000061">
    <property type="protein sequence ID" value="PZR32406.1"/>
    <property type="molecule type" value="Genomic_DNA"/>
</dbReference>
<evidence type="ECO:0000313" key="6">
    <source>
        <dbReference type="EMBL" id="PZR32406.1"/>
    </source>
</evidence>
<feature type="domain" description="HTH crp-type" evidence="5">
    <location>
        <begin position="143"/>
        <end position="213"/>
    </location>
</feature>
<dbReference type="AlphaFoldDB" id="A0A2W5V6Q8"/>
<evidence type="ECO:0000256" key="2">
    <source>
        <dbReference type="ARBA" id="ARBA00023125"/>
    </source>
</evidence>
<dbReference type="CDD" id="cd00092">
    <property type="entry name" value="HTH_CRP"/>
    <property type="match status" value="1"/>
</dbReference>
<keyword evidence="1" id="KW-0805">Transcription regulation</keyword>
<reference evidence="6 7" key="1">
    <citation type="submission" date="2017-08" db="EMBL/GenBank/DDBJ databases">
        <title>Infants hospitalized years apart are colonized by the same room-sourced microbial strains.</title>
        <authorList>
            <person name="Brooks B."/>
            <person name="Olm M.R."/>
            <person name="Firek B.A."/>
            <person name="Baker R."/>
            <person name="Thomas B.C."/>
            <person name="Morowitz M.J."/>
            <person name="Banfield J.F."/>
        </authorList>
    </citation>
    <scope>NUCLEOTIDE SEQUENCE [LARGE SCALE GENOMIC DNA]</scope>
    <source>
        <strain evidence="6">S2_003_000_R2_4</strain>
    </source>
</reference>
<dbReference type="GO" id="GO:0003677">
    <property type="term" value="F:DNA binding"/>
    <property type="evidence" value="ECO:0007669"/>
    <property type="project" value="UniProtKB-KW"/>
</dbReference>
<sequence>MLSPIRTQSFEPAVHLDGGLDAILATPCACPRFARDEEIFGEGEAADYVYQVVSGAVRTYRILRDGRRQIDEFHFAGDYFGLELGEAHRVTAEAMTDTTIRMIRRGTLSDLAAKRGDTARAILRLTAEGLQRSQDHVLMLGRRSAQERVAGLLLDIAERTRAKAELDVPMSRQDMADYLGLTIETVSRTLTSLQDEGLIALPTVRHVVLQDRRALERMTA</sequence>
<dbReference type="Proteomes" id="UP000249393">
    <property type="component" value="Unassembled WGS sequence"/>
</dbReference>
<dbReference type="SMART" id="SM00419">
    <property type="entry name" value="HTH_CRP"/>
    <property type="match status" value="1"/>
</dbReference>
<gene>
    <name evidence="6" type="ORF">DI526_16680</name>
</gene>
<feature type="domain" description="Cyclic nucleotide-binding" evidence="4">
    <location>
        <begin position="33"/>
        <end position="81"/>
    </location>
</feature>
<dbReference type="SUPFAM" id="SSF51206">
    <property type="entry name" value="cAMP-binding domain-like"/>
    <property type="match status" value="1"/>
</dbReference>
<dbReference type="PROSITE" id="PS51063">
    <property type="entry name" value="HTH_CRP_2"/>
    <property type="match status" value="1"/>
</dbReference>
<evidence type="ECO:0000259" key="4">
    <source>
        <dbReference type="PROSITE" id="PS50042"/>
    </source>
</evidence>
<dbReference type="InterPro" id="IPR018490">
    <property type="entry name" value="cNMP-bd_dom_sf"/>
</dbReference>
<dbReference type="InterPro" id="IPR014710">
    <property type="entry name" value="RmlC-like_jellyroll"/>
</dbReference>
<dbReference type="InterPro" id="IPR018335">
    <property type="entry name" value="Tscrpt_reg_HTH_Crp-type_CS"/>
</dbReference>
<dbReference type="CDD" id="cd00038">
    <property type="entry name" value="CAP_ED"/>
    <property type="match status" value="1"/>
</dbReference>
<dbReference type="InterPro" id="IPR050397">
    <property type="entry name" value="Env_Response_Regulators"/>
</dbReference>
<dbReference type="InterPro" id="IPR036390">
    <property type="entry name" value="WH_DNA-bd_sf"/>
</dbReference>
<organism evidence="6 7">
    <name type="scientific">Caulobacter segnis</name>
    <dbReference type="NCBI Taxonomy" id="88688"/>
    <lineage>
        <taxon>Bacteria</taxon>
        <taxon>Pseudomonadati</taxon>
        <taxon>Pseudomonadota</taxon>
        <taxon>Alphaproteobacteria</taxon>
        <taxon>Caulobacterales</taxon>
        <taxon>Caulobacteraceae</taxon>
        <taxon>Caulobacter</taxon>
    </lineage>
</organism>
<dbReference type="PANTHER" id="PTHR24567:SF75">
    <property type="entry name" value="FUMARATE AND NITRATE REDUCTION REGULATORY PROTEIN"/>
    <property type="match status" value="1"/>
</dbReference>
<protein>
    <submittedName>
        <fullName evidence="6">Transcriptional regulator</fullName>
    </submittedName>
</protein>
<dbReference type="Pfam" id="PF13545">
    <property type="entry name" value="HTH_Crp_2"/>
    <property type="match status" value="1"/>
</dbReference>
<dbReference type="GO" id="GO:0005829">
    <property type="term" value="C:cytosol"/>
    <property type="evidence" value="ECO:0007669"/>
    <property type="project" value="TreeGrafter"/>
</dbReference>
<evidence type="ECO:0000256" key="1">
    <source>
        <dbReference type="ARBA" id="ARBA00023015"/>
    </source>
</evidence>
<dbReference type="SMART" id="SM00100">
    <property type="entry name" value="cNMP"/>
    <property type="match status" value="1"/>
</dbReference>
<dbReference type="FunFam" id="1.10.10.10:FF:000028">
    <property type="entry name" value="Fumarate/nitrate reduction transcriptional regulator Fnr"/>
    <property type="match status" value="1"/>
</dbReference>
<dbReference type="RefSeq" id="WP_304280486.1">
    <property type="nucleotide sequence ID" value="NZ_QFQZ01000061.1"/>
</dbReference>
<dbReference type="PANTHER" id="PTHR24567">
    <property type="entry name" value="CRP FAMILY TRANSCRIPTIONAL REGULATORY PROTEIN"/>
    <property type="match status" value="1"/>
</dbReference>
<dbReference type="PROSITE" id="PS50042">
    <property type="entry name" value="CNMP_BINDING_3"/>
    <property type="match status" value="1"/>
</dbReference>
<dbReference type="PRINTS" id="PR00034">
    <property type="entry name" value="HTHCRP"/>
</dbReference>
<dbReference type="InterPro" id="IPR036388">
    <property type="entry name" value="WH-like_DNA-bd_sf"/>
</dbReference>
<dbReference type="Gene3D" id="1.10.10.10">
    <property type="entry name" value="Winged helix-like DNA-binding domain superfamily/Winged helix DNA-binding domain"/>
    <property type="match status" value="1"/>
</dbReference>
<proteinExistence type="predicted"/>
<name>A0A2W5V6Q8_9CAUL</name>
<comment type="caution">
    <text evidence="6">The sequence shown here is derived from an EMBL/GenBank/DDBJ whole genome shotgun (WGS) entry which is preliminary data.</text>
</comment>
<dbReference type="PROSITE" id="PS00042">
    <property type="entry name" value="HTH_CRP_1"/>
    <property type="match status" value="1"/>
</dbReference>
<dbReference type="Pfam" id="PF00027">
    <property type="entry name" value="cNMP_binding"/>
    <property type="match status" value="1"/>
</dbReference>
<dbReference type="GO" id="GO:0003700">
    <property type="term" value="F:DNA-binding transcription factor activity"/>
    <property type="evidence" value="ECO:0007669"/>
    <property type="project" value="InterPro"/>
</dbReference>
<accession>A0A2W5V6Q8</accession>
<dbReference type="InterPro" id="IPR000595">
    <property type="entry name" value="cNMP-bd_dom"/>
</dbReference>
<keyword evidence="2" id="KW-0238">DNA-binding</keyword>
<evidence type="ECO:0000259" key="5">
    <source>
        <dbReference type="PROSITE" id="PS51063"/>
    </source>
</evidence>
<evidence type="ECO:0000313" key="7">
    <source>
        <dbReference type="Proteomes" id="UP000249393"/>
    </source>
</evidence>
<dbReference type="SUPFAM" id="SSF46785">
    <property type="entry name" value="Winged helix' DNA-binding domain"/>
    <property type="match status" value="1"/>
</dbReference>
<keyword evidence="3" id="KW-0804">Transcription</keyword>